<dbReference type="InterPro" id="IPR011014">
    <property type="entry name" value="MscS_channel_TM-2"/>
</dbReference>
<reference evidence="11 12" key="1">
    <citation type="submission" date="2018-08" db="EMBL/GenBank/DDBJ databases">
        <title>Recombination of ecologically and evolutionarily significant loci maintains genetic cohesion in the Pseudomonas syringae species complex.</title>
        <authorList>
            <person name="Dillon M."/>
            <person name="Thakur S."/>
            <person name="Almeida R.N.D."/>
            <person name="Weir B.S."/>
            <person name="Guttman D.S."/>
        </authorList>
    </citation>
    <scope>NUCLEOTIDE SEQUENCE [LARGE SCALE GENOMIC DNA]</scope>
    <source>
        <strain evidence="11 12">ICMP 535</strain>
    </source>
</reference>
<feature type="transmembrane region" description="Helical" evidence="7">
    <location>
        <begin position="98"/>
        <end position="120"/>
    </location>
</feature>
<dbReference type="PANTHER" id="PTHR30566">
    <property type="entry name" value="YNAI-RELATED MECHANOSENSITIVE ION CHANNEL"/>
    <property type="match status" value="1"/>
</dbReference>
<keyword evidence="4 7" id="KW-0812">Transmembrane</keyword>
<comment type="similarity">
    <text evidence="2">Belongs to the MscS (TC 1.A.23) family.</text>
</comment>
<evidence type="ECO:0000256" key="5">
    <source>
        <dbReference type="ARBA" id="ARBA00022989"/>
    </source>
</evidence>
<proteinExistence type="inferred from homology"/>
<dbReference type="InterPro" id="IPR023408">
    <property type="entry name" value="MscS_beta-dom_sf"/>
</dbReference>
<dbReference type="InterPro" id="IPR006685">
    <property type="entry name" value="MscS_channel_2nd"/>
</dbReference>
<evidence type="ECO:0000256" key="7">
    <source>
        <dbReference type="SAM" id="Phobius"/>
    </source>
</evidence>
<evidence type="ECO:0000256" key="6">
    <source>
        <dbReference type="ARBA" id="ARBA00023136"/>
    </source>
</evidence>
<dbReference type="Proteomes" id="UP000279553">
    <property type="component" value="Unassembled WGS sequence"/>
</dbReference>
<feature type="transmembrane region" description="Helical" evidence="7">
    <location>
        <begin position="141"/>
        <end position="160"/>
    </location>
</feature>
<evidence type="ECO:0000313" key="11">
    <source>
        <dbReference type="EMBL" id="RMQ37761.1"/>
    </source>
</evidence>
<feature type="transmembrane region" description="Helical" evidence="7">
    <location>
        <begin position="166"/>
        <end position="184"/>
    </location>
</feature>
<dbReference type="Gene3D" id="1.10.287.1260">
    <property type="match status" value="1"/>
</dbReference>
<protein>
    <submittedName>
        <fullName evidence="11">MscS mechanosensitive ion channel</fullName>
    </submittedName>
</protein>
<dbReference type="Gene3D" id="3.30.70.100">
    <property type="match status" value="1"/>
</dbReference>
<feature type="transmembrane region" description="Helical" evidence="7">
    <location>
        <begin position="20"/>
        <end position="44"/>
    </location>
</feature>
<evidence type="ECO:0000259" key="8">
    <source>
        <dbReference type="Pfam" id="PF00924"/>
    </source>
</evidence>
<dbReference type="Pfam" id="PF21082">
    <property type="entry name" value="MS_channel_3rd"/>
    <property type="match status" value="1"/>
</dbReference>
<feature type="domain" description="Mechanosensitive ion channel MscS" evidence="8">
    <location>
        <begin position="186"/>
        <end position="253"/>
    </location>
</feature>
<dbReference type="GO" id="GO:0008381">
    <property type="term" value="F:mechanosensitive monoatomic ion channel activity"/>
    <property type="evidence" value="ECO:0007669"/>
    <property type="project" value="UniProtKB-ARBA"/>
</dbReference>
<evidence type="ECO:0000313" key="12">
    <source>
        <dbReference type="Proteomes" id="UP000279553"/>
    </source>
</evidence>
<dbReference type="EMBL" id="RBRD01000129">
    <property type="protein sequence ID" value="RMQ37761.1"/>
    <property type="molecule type" value="Genomic_DNA"/>
</dbReference>
<dbReference type="InterPro" id="IPR049142">
    <property type="entry name" value="MS_channel_1st"/>
</dbReference>
<dbReference type="Pfam" id="PF21088">
    <property type="entry name" value="MS_channel_1st"/>
    <property type="match status" value="1"/>
</dbReference>
<comment type="subcellular location">
    <subcellularLocation>
        <location evidence="1">Cell membrane</location>
        <topology evidence="1">Multi-pass membrane protein</topology>
    </subcellularLocation>
</comment>
<gene>
    <name evidence="11" type="ORF">ALQ05_04635</name>
</gene>
<name>A0A3M4L9T4_PSEA0</name>
<dbReference type="AlphaFoldDB" id="A0A3M4L9T4"/>
<dbReference type="InterPro" id="IPR010920">
    <property type="entry name" value="LSM_dom_sf"/>
</dbReference>
<evidence type="ECO:0000256" key="4">
    <source>
        <dbReference type="ARBA" id="ARBA00022692"/>
    </source>
</evidence>
<dbReference type="InterPro" id="IPR049278">
    <property type="entry name" value="MS_channel_C"/>
</dbReference>
<dbReference type="SUPFAM" id="SSF50182">
    <property type="entry name" value="Sm-like ribonucleoproteins"/>
    <property type="match status" value="1"/>
</dbReference>
<accession>A0A3M4L9T4</accession>
<feature type="transmembrane region" description="Helical" evidence="7">
    <location>
        <begin position="65"/>
        <end position="86"/>
    </location>
</feature>
<feature type="domain" description="Mechanosensitive ion channel MscS C-terminal" evidence="9">
    <location>
        <begin position="259"/>
        <end position="342"/>
    </location>
</feature>
<dbReference type="Pfam" id="PF00924">
    <property type="entry name" value="MS_channel_2nd"/>
    <property type="match status" value="1"/>
</dbReference>
<keyword evidence="6 7" id="KW-0472">Membrane</keyword>
<feature type="domain" description="Mechanosensitive ion channel transmembrane helices 2/3" evidence="10">
    <location>
        <begin position="146"/>
        <end position="185"/>
    </location>
</feature>
<dbReference type="SUPFAM" id="SSF82861">
    <property type="entry name" value="Mechanosensitive channel protein MscS (YggB), transmembrane region"/>
    <property type="match status" value="1"/>
</dbReference>
<dbReference type="SUPFAM" id="SSF82689">
    <property type="entry name" value="Mechanosensitive channel protein MscS (YggB), C-terminal domain"/>
    <property type="match status" value="1"/>
</dbReference>
<comment type="caution">
    <text evidence="11">The sequence shown here is derived from an EMBL/GenBank/DDBJ whole genome shotgun (WGS) entry which is preliminary data.</text>
</comment>
<keyword evidence="3" id="KW-1003">Cell membrane</keyword>
<sequence length="421" mass="47090">MEQDIIRFFTDSQFLGISLANWILAVFASTMSFILVRGVIGFVLRKMRSRPDSPSTHMRYIVVQVLSGTSNTLLLLASILIGVGMLDLPERWLGRVSSLWFVVAALQVGLWANRAIALALQRYFVRHNAGGTYQGSALATLSLWGAKVLLWATVVMAMLSNVGVNITAFVASLGVGGIAVALAVQNILGDVFASLSIAVDKPFEVGDFIVVGALSGTVEHVGLKTTRIRSLGGEQIVMANADMINNTIQNYKRLQERRIVFEFRLTYDCSVDQIREVPKKVETIINAQKLARFDRSHFRGFGETSLEFETVFIVLDPSYNVYMDVQQAINLDIMEAFAELDVRFAFPSRTVYVASLPPVKTSRRVRLHWRQPTRVSELYSDGLRQESAMRWSGRPWEPGRARSWRRRGASARRAFPGREHG</sequence>
<dbReference type="Gene3D" id="2.30.30.60">
    <property type="match status" value="1"/>
</dbReference>
<keyword evidence="5 7" id="KW-1133">Transmembrane helix</keyword>
<evidence type="ECO:0000259" key="9">
    <source>
        <dbReference type="Pfam" id="PF21082"/>
    </source>
</evidence>
<evidence type="ECO:0000259" key="10">
    <source>
        <dbReference type="Pfam" id="PF21088"/>
    </source>
</evidence>
<dbReference type="GO" id="GO:0005886">
    <property type="term" value="C:plasma membrane"/>
    <property type="evidence" value="ECO:0007669"/>
    <property type="project" value="UniProtKB-SubCell"/>
</dbReference>
<organism evidence="11 12">
    <name type="scientific">Pseudomonas amygdali pv. mori</name>
    <dbReference type="NCBI Taxonomy" id="34065"/>
    <lineage>
        <taxon>Bacteria</taxon>
        <taxon>Pseudomonadati</taxon>
        <taxon>Pseudomonadota</taxon>
        <taxon>Gammaproteobacteria</taxon>
        <taxon>Pseudomonadales</taxon>
        <taxon>Pseudomonadaceae</taxon>
        <taxon>Pseudomonas</taxon>
        <taxon>Pseudomonas amygdali</taxon>
    </lineage>
</organism>
<evidence type="ECO:0000256" key="2">
    <source>
        <dbReference type="ARBA" id="ARBA00008017"/>
    </source>
</evidence>
<dbReference type="InterPro" id="IPR011066">
    <property type="entry name" value="MscS_channel_C_sf"/>
</dbReference>
<dbReference type="PANTHER" id="PTHR30566:SF25">
    <property type="entry name" value="INNER MEMBRANE PROTEIN"/>
    <property type="match status" value="1"/>
</dbReference>
<evidence type="ECO:0000256" key="3">
    <source>
        <dbReference type="ARBA" id="ARBA00022475"/>
    </source>
</evidence>
<evidence type="ECO:0000256" key="1">
    <source>
        <dbReference type="ARBA" id="ARBA00004651"/>
    </source>
</evidence>